<evidence type="ECO:0000313" key="3">
    <source>
        <dbReference type="EMBL" id="SDT64088.1"/>
    </source>
</evidence>
<feature type="compositionally biased region" description="Pro residues" evidence="1">
    <location>
        <begin position="193"/>
        <end position="206"/>
    </location>
</feature>
<dbReference type="EMBL" id="LT629758">
    <property type="protein sequence ID" value="SDT64088.1"/>
    <property type="molecule type" value="Genomic_DNA"/>
</dbReference>
<evidence type="ECO:0000256" key="2">
    <source>
        <dbReference type="SAM" id="Phobius"/>
    </source>
</evidence>
<keyword evidence="2" id="KW-0472">Membrane</keyword>
<sequence length="243" mass="25234">MSLWDSVRDEVAGAWRSVCYDLERPSAVDADPRPDVTCTGMNTFPGSLISLPIVAPETDARPPRRFVAVAAFCALAAGGAAGSYLVATTAFAGRMTDPPTVTPVAAAPMPPTFENEPDRAARDTGMGAVPAPPRIRRTVAPTPETPVTTAPPTTPPSSPTSVRASENRTEGGLGTDDEPLPWPDTSDCDCEAPPVPTPTAPDPGPSPSDSASAPEPGVSPEPAVSETAPDTRGDRRHRWHQPG</sequence>
<dbReference type="STRING" id="113562.SAMN04489716_5106"/>
<name>A0A1H2C0P7_9ACTN</name>
<gene>
    <name evidence="3" type="ORF">SAMN04489716_5106</name>
</gene>
<dbReference type="Proteomes" id="UP000198688">
    <property type="component" value="Chromosome I"/>
</dbReference>
<evidence type="ECO:0000256" key="1">
    <source>
        <dbReference type="SAM" id="MobiDB-lite"/>
    </source>
</evidence>
<dbReference type="PRINTS" id="PR01217">
    <property type="entry name" value="PRICHEXTENSN"/>
</dbReference>
<feature type="region of interest" description="Disordered" evidence="1">
    <location>
        <begin position="103"/>
        <end position="243"/>
    </location>
</feature>
<reference evidence="3 4" key="1">
    <citation type="submission" date="2016-10" db="EMBL/GenBank/DDBJ databases">
        <authorList>
            <person name="de Groot N.N."/>
        </authorList>
    </citation>
    <scope>NUCLEOTIDE SEQUENCE [LARGE SCALE GENOMIC DNA]</scope>
    <source>
        <strain evidence="3 4">DSM 43941</strain>
    </source>
</reference>
<feature type="compositionally biased region" description="Low complexity" evidence="1">
    <location>
        <begin position="207"/>
        <end position="216"/>
    </location>
</feature>
<keyword evidence="2" id="KW-1133">Transmembrane helix</keyword>
<organism evidence="3 4">
    <name type="scientific">Actinoplanes derwentensis</name>
    <dbReference type="NCBI Taxonomy" id="113562"/>
    <lineage>
        <taxon>Bacteria</taxon>
        <taxon>Bacillati</taxon>
        <taxon>Actinomycetota</taxon>
        <taxon>Actinomycetes</taxon>
        <taxon>Micromonosporales</taxon>
        <taxon>Micromonosporaceae</taxon>
        <taxon>Actinoplanes</taxon>
    </lineage>
</organism>
<accession>A0A1H2C0P7</accession>
<dbReference type="AlphaFoldDB" id="A0A1H2C0P7"/>
<keyword evidence="4" id="KW-1185">Reference proteome</keyword>
<feature type="compositionally biased region" description="Basic residues" evidence="1">
    <location>
        <begin position="234"/>
        <end position="243"/>
    </location>
</feature>
<proteinExistence type="predicted"/>
<feature type="compositionally biased region" description="Low complexity" evidence="1">
    <location>
        <begin position="138"/>
        <end position="151"/>
    </location>
</feature>
<protein>
    <submittedName>
        <fullName evidence="3">Uncharacterized protein</fullName>
    </submittedName>
</protein>
<keyword evidence="2" id="KW-0812">Transmembrane</keyword>
<evidence type="ECO:0000313" key="4">
    <source>
        <dbReference type="Proteomes" id="UP000198688"/>
    </source>
</evidence>
<feature type="transmembrane region" description="Helical" evidence="2">
    <location>
        <begin position="66"/>
        <end position="87"/>
    </location>
</feature>